<reference evidence="2 3" key="1">
    <citation type="submission" date="2020-12" db="EMBL/GenBank/DDBJ databases">
        <authorList>
            <person name="Shan Y."/>
        </authorList>
    </citation>
    <scope>NUCLEOTIDE SEQUENCE [LARGE SCALE GENOMIC DNA]</scope>
    <source>
        <strain evidence="3">csc3.9</strain>
    </source>
</reference>
<keyword evidence="3" id="KW-1185">Reference proteome</keyword>
<sequence length="104" mass="12133">MEDPIYMLNALWFKKDGGKEKYLQYGDAARPLLKKAGAEVQENYCPEKSIIGEWDPDVFFLVKYPSKQAFNAMVKSPEYQAIVHLREEAIDKSLLIRCKPFEWD</sequence>
<name>A0A7T4R0Y9_9GAMM</name>
<dbReference type="Gene3D" id="3.30.70.100">
    <property type="match status" value="1"/>
</dbReference>
<dbReference type="SUPFAM" id="SSF54909">
    <property type="entry name" value="Dimeric alpha+beta barrel"/>
    <property type="match status" value="1"/>
</dbReference>
<dbReference type="Proteomes" id="UP000596063">
    <property type="component" value="Chromosome"/>
</dbReference>
<accession>A0A7T4R0Y9</accession>
<proteinExistence type="predicted"/>
<organism evidence="2 3">
    <name type="scientific">Spongiibacter nanhainus</name>
    <dbReference type="NCBI Taxonomy" id="2794344"/>
    <lineage>
        <taxon>Bacteria</taxon>
        <taxon>Pseudomonadati</taxon>
        <taxon>Pseudomonadota</taxon>
        <taxon>Gammaproteobacteria</taxon>
        <taxon>Cellvibrionales</taxon>
        <taxon>Spongiibacteraceae</taxon>
        <taxon>Spongiibacter</taxon>
    </lineage>
</organism>
<dbReference type="PANTHER" id="PTHR40257:SF1">
    <property type="entry name" value="DUF1330 DOMAIN-CONTAINING PROTEIN"/>
    <property type="match status" value="1"/>
</dbReference>
<evidence type="ECO:0000259" key="1">
    <source>
        <dbReference type="Pfam" id="PF07045"/>
    </source>
</evidence>
<dbReference type="EMBL" id="CP066167">
    <property type="protein sequence ID" value="QQD18272.1"/>
    <property type="molecule type" value="Genomic_DNA"/>
</dbReference>
<dbReference type="AlphaFoldDB" id="A0A7T4R0Y9"/>
<dbReference type="KEGG" id="snan:I6N98_18375"/>
<feature type="domain" description="DUF1330" evidence="1">
    <location>
        <begin position="19"/>
        <end position="96"/>
    </location>
</feature>
<dbReference type="PANTHER" id="PTHR40257">
    <property type="match status" value="1"/>
</dbReference>
<dbReference type="InterPro" id="IPR011008">
    <property type="entry name" value="Dimeric_a/b-barrel"/>
</dbReference>
<dbReference type="Pfam" id="PF07045">
    <property type="entry name" value="DUF1330"/>
    <property type="match status" value="1"/>
</dbReference>
<protein>
    <submittedName>
        <fullName evidence="2">DUF1330 domain-containing protein</fullName>
    </submittedName>
</protein>
<dbReference type="RefSeq" id="WP_198569770.1">
    <property type="nucleotide sequence ID" value="NZ_CP066167.1"/>
</dbReference>
<gene>
    <name evidence="2" type="ORF">I6N98_18375</name>
</gene>
<dbReference type="InterPro" id="IPR010753">
    <property type="entry name" value="DUF1330"/>
</dbReference>
<evidence type="ECO:0000313" key="2">
    <source>
        <dbReference type="EMBL" id="QQD18272.1"/>
    </source>
</evidence>
<evidence type="ECO:0000313" key="3">
    <source>
        <dbReference type="Proteomes" id="UP000596063"/>
    </source>
</evidence>